<dbReference type="AlphaFoldDB" id="A0A849HYR9"/>
<evidence type="ECO:0000313" key="1">
    <source>
        <dbReference type="EMBL" id="NNM72676.1"/>
    </source>
</evidence>
<sequence>MADLTRDDVVKVLRPAEDTVVARILATGASQEEFAKAWAWMQNDEALMNAGQELPSGRVREIIGILQAVEDDAPAVTD</sequence>
<organism evidence="1 2">
    <name type="scientific">Enterovirga aerilata</name>
    <dbReference type="NCBI Taxonomy" id="2730920"/>
    <lineage>
        <taxon>Bacteria</taxon>
        <taxon>Pseudomonadati</taxon>
        <taxon>Pseudomonadota</taxon>
        <taxon>Alphaproteobacteria</taxon>
        <taxon>Hyphomicrobiales</taxon>
        <taxon>Methylobacteriaceae</taxon>
        <taxon>Enterovirga</taxon>
    </lineage>
</organism>
<dbReference type="EMBL" id="JABEPP010000002">
    <property type="protein sequence ID" value="NNM72676.1"/>
    <property type="molecule type" value="Genomic_DNA"/>
</dbReference>
<accession>A0A849HYR9</accession>
<reference evidence="1 2" key="1">
    <citation type="submission" date="2020-04" db="EMBL/GenBank/DDBJ databases">
        <title>Enterovirga sp. isolate from soil.</title>
        <authorList>
            <person name="Chea S."/>
            <person name="Kim D.-U."/>
        </authorList>
    </citation>
    <scope>NUCLEOTIDE SEQUENCE [LARGE SCALE GENOMIC DNA]</scope>
    <source>
        <strain evidence="1 2">DB1703</strain>
    </source>
</reference>
<name>A0A849HYR9_9HYPH</name>
<keyword evidence="2" id="KW-1185">Reference proteome</keyword>
<gene>
    <name evidence="1" type="ORF">HJG44_09810</name>
</gene>
<dbReference type="Proteomes" id="UP000564885">
    <property type="component" value="Unassembled WGS sequence"/>
</dbReference>
<evidence type="ECO:0000313" key="2">
    <source>
        <dbReference type="Proteomes" id="UP000564885"/>
    </source>
</evidence>
<dbReference type="RefSeq" id="WP_171218127.1">
    <property type="nucleotide sequence ID" value="NZ_JABEPP010000002.1"/>
</dbReference>
<proteinExistence type="predicted"/>
<comment type="caution">
    <text evidence="1">The sequence shown here is derived from an EMBL/GenBank/DDBJ whole genome shotgun (WGS) entry which is preliminary data.</text>
</comment>
<protein>
    <submittedName>
        <fullName evidence="1">Uncharacterized protein</fullName>
    </submittedName>
</protein>